<keyword evidence="2" id="KW-1185">Reference proteome</keyword>
<dbReference type="Proteomes" id="UP000324222">
    <property type="component" value="Unassembled WGS sequence"/>
</dbReference>
<protein>
    <submittedName>
        <fullName evidence="1">Putative aarF domain-containing protein kinase 1</fullName>
    </submittedName>
</protein>
<name>A0A5B7D2P3_PORTR</name>
<dbReference type="AlphaFoldDB" id="A0A5B7D2P3"/>
<accession>A0A5B7D2P3</accession>
<reference evidence="1 2" key="1">
    <citation type="submission" date="2019-05" db="EMBL/GenBank/DDBJ databases">
        <title>Another draft genome of Portunus trituberculatus and its Hox gene families provides insights of decapod evolution.</title>
        <authorList>
            <person name="Jeong J.-H."/>
            <person name="Song I."/>
            <person name="Kim S."/>
            <person name="Choi T."/>
            <person name="Kim D."/>
            <person name="Ryu S."/>
            <person name="Kim W."/>
        </authorList>
    </citation>
    <scope>NUCLEOTIDE SEQUENCE [LARGE SCALE GENOMIC DNA]</scope>
    <source>
        <tissue evidence="1">Muscle</tissue>
    </source>
</reference>
<comment type="caution">
    <text evidence="1">The sequence shown here is derived from an EMBL/GenBank/DDBJ whole genome shotgun (WGS) entry which is preliminary data.</text>
</comment>
<dbReference type="OrthoDB" id="427480at2759"/>
<gene>
    <name evidence="1" type="primary">ADCK1</name>
    <name evidence="1" type="ORF">E2C01_008384</name>
</gene>
<keyword evidence="1" id="KW-0808">Transferase</keyword>
<organism evidence="1 2">
    <name type="scientific">Portunus trituberculatus</name>
    <name type="common">Swimming crab</name>
    <name type="synonym">Neptunus trituberculatus</name>
    <dbReference type="NCBI Taxonomy" id="210409"/>
    <lineage>
        <taxon>Eukaryota</taxon>
        <taxon>Metazoa</taxon>
        <taxon>Ecdysozoa</taxon>
        <taxon>Arthropoda</taxon>
        <taxon>Crustacea</taxon>
        <taxon>Multicrustacea</taxon>
        <taxon>Malacostraca</taxon>
        <taxon>Eumalacostraca</taxon>
        <taxon>Eucarida</taxon>
        <taxon>Decapoda</taxon>
        <taxon>Pleocyemata</taxon>
        <taxon>Brachyura</taxon>
        <taxon>Eubrachyura</taxon>
        <taxon>Portunoidea</taxon>
        <taxon>Portunidae</taxon>
        <taxon>Portuninae</taxon>
        <taxon>Portunus</taxon>
    </lineage>
</organism>
<sequence>MQENVILLTVATQVTTGGGGRGTPGSLCLQPRVWTFDYEQDEIKADAAKYLPEISAVLSRVPRQMLLIFKTNDLLRGIEFSLDTHKRIEIAS</sequence>
<proteinExistence type="predicted"/>
<keyword evidence="1" id="KW-0418">Kinase</keyword>
<evidence type="ECO:0000313" key="1">
    <source>
        <dbReference type="EMBL" id="MPC15585.1"/>
    </source>
</evidence>
<dbReference type="EMBL" id="VSRR010000439">
    <property type="protein sequence ID" value="MPC15585.1"/>
    <property type="molecule type" value="Genomic_DNA"/>
</dbReference>
<evidence type="ECO:0000313" key="2">
    <source>
        <dbReference type="Proteomes" id="UP000324222"/>
    </source>
</evidence>
<dbReference type="GO" id="GO:0016301">
    <property type="term" value="F:kinase activity"/>
    <property type="evidence" value="ECO:0007669"/>
    <property type="project" value="UniProtKB-KW"/>
</dbReference>